<dbReference type="RefSeq" id="WP_008428486.1">
    <property type="nucleotide sequence ID" value="NZ_AEPB01000007.1"/>
</dbReference>
<protein>
    <submittedName>
        <fullName evidence="3">YCII-related protein</fullName>
    </submittedName>
</protein>
<dbReference type="AlphaFoldDB" id="E7RDA9"/>
<dbReference type="Proteomes" id="UP000003052">
    <property type="component" value="Unassembled WGS sequence"/>
</dbReference>
<dbReference type="Pfam" id="PF03795">
    <property type="entry name" value="YCII"/>
    <property type="match status" value="1"/>
</dbReference>
<feature type="domain" description="YCII-related" evidence="2">
    <location>
        <begin position="2"/>
        <end position="89"/>
    </location>
</feature>
<evidence type="ECO:0000256" key="1">
    <source>
        <dbReference type="ARBA" id="ARBA00007689"/>
    </source>
</evidence>
<dbReference type="PANTHER" id="PTHR35174:SF4">
    <property type="entry name" value="BLL7163 PROTEIN"/>
    <property type="match status" value="1"/>
</dbReference>
<dbReference type="EMBL" id="AEPB01000007">
    <property type="protein sequence ID" value="EGA91059.1"/>
    <property type="molecule type" value="Genomic_DNA"/>
</dbReference>
<dbReference type="InterPro" id="IPR005545">
    <property type="entry name" value="YCII"/>
</dbReference>
<accession>E7RDA9</accession>
<dbReference type="Gene3D" id="3.30.70.1060">
    <property type="entry name" value="Dimeric alpha+beta barrel"/>
    <property type="match status" value="1"/>
</dbReference>
<sequence>MNKYNKELIEAGVRVIAKGIKPSSNGMRISYPTSTENPVVINGPFSEPDNIIAGFILIEVNSKEEAIEWAMRMPDPQGDGEGQIELREVF</sequence>
<dbReference type="SUPFAM" id="SSF54909">
    <property type="entry name" value="Dimeric alpha+beta barrel"/>
    <property type="match status" value="1"/>
</dbReference>
<dbReference type="OrthoDB" id="9795306at2"/>
<reference evidence="3 4" key="1">
    <citation type="journal article" date="2011" name="J. Bacteriol.">
        <title>The Draft Genome of Planococcus donghaensis MPA1U2 Reveals Nonsporulation Pathways Controlled by a Conserved Spo0A Regulon.</title>
        <authorList>
            <person name="Pearson M.D."/>
            <person name="Noller H.F."/>
        </authorList>
    </citation>
    <scope>NUCLEOTIDE SEQUENCE [LARGE SCALE GENOMIC DNA]</scope>
    <source>
        <strain evidence="3 4">MPA1U2</strain>
    </source>
</reference>
<organism evidence="3 4">
    <name type="scientific">Planococcus donghaensis MPA1U2</name>
    <dbReference type="NCBI Taxonomy" id="933115"/>
    <lineage>
        <taxon>Bacteria</taxon>
        <taxon>Bacillati</taxon>
        <taxon>Bacillota</taxon>
        <taxon>Bacilli</taxon>
        <taxon>Bacillales</taxon>
        <taxon>Caryophanaceae</taxon>
        <taxon>Planococcus</taxon>
    </lineage>
</organism>
<dbReference type="eggNOG" id="COG3795">
    <property type="taxonomic scope" value="Bacteria"/>
</dbReference>
<comment type="similarity">
    <text evidence="1">Belongs to the YciI family.</text>
</comment>
<evidence type="ECO:0000313" key="4">
    <source>
        <dbReference type="Proteomes" id="UP000003052"/>
    </source>
</evidence>
<comment type="caution">
    <text evidence="3">The sequence shown here is derived from an EMBL/GenBank/DDBJ whole genome shotgun (WGS) entry which is preliminary data.</text>
</comment>
<dbReference type="PANTHER" id="PTHR35174">
    <property type="entry name" value="BLL7171 PROTEIN-RELATED"/>
    <property type="match status" value="1"/>
</dbReference>
<evidence type="ECO:0000259" key="2">
    <source>
        <dbReference type="Pfam" id="PF03795"/>
    </source>
</evidence>
<name>E7RDA9_9BACL</name>
<dbReference type="InterPro" id="IPR011008">
    <property type="entry name" value="Dimeric_a/b-barrel"/>
</dbReference>
<gene>
    <name evidence="3" type="ORF">GPDM_02185</name>
</gene>
<proteinExistence type="inferred from homology"/>
<evidence type="ECO:0000313" key="3">
    <source>
        <dbReference type="EMBL" id="EGA91059.1"/>
    </source>
</evidence>